<dbReference type="SMART" id="SM00966">
    <property type="entry name" value="SpoVT_AbrB"/>
    <property type="match status" value="1"/>
</dbReference>
<dbReference type="AlphaFoldDB" id="A0A7W6GBF0"/>
<comment type="caution">
    <text evidence="4">The sequence shown here is derived from an EMBL/GenBank/DDBJ whole genome shotgun (WGS) entry which is preliminary data.</text>
</comment>
<dbReference type="InterPro" id="IPR016181">
    <property type="entry name" value="Acyl_CoA_acyltransferase"/>
</dbReference>
<dbReference type="GO" id="GO:0008080">
    <property type="term" value="F:N-acetyltransferase activity"/>
    <property type="evidence" value="ECO:0007669"/>
    <property type="project" value="InterPro"/>
</dbReference>
<reference evidence="4 5" key="1">
    <citation type="submission" date="2020-08" db="EMBL/GenBank/DDBJ databases">
        <title>Genomic Encyclopedia of Type Strains, Phase IV (KMG-IV): sequencing the most valuable type-strain genomes for metagenomic binning, comparative biology and taxonomic classification.</title>
        <authorList>
            <person name="Goeker M."/>
        </authorList>
    </citation>
    <scope>NUCLEOTIDE SEQUENCE [LARGE SCALE GENOMIC DNA]</scope>
    <source>
        <strain evidence="4 5">DSM 26575</strain>
    </source>
</reference>
<dbReference type="Pfam" id="PF00583">
    <property type="entry name" value="Acetyltransf_1"/>
    <property type="match status" value="1"/>
</dbReference>
<dbReference type="InterPro" id="IPR000182">
    <property type="entry name" value="GNAT_dom"/>
</dbReference>
<evidence type="ECO:0000256" key="2">
    <source>
        <dbReference type="ARBA" id="ARBA00023315"/>
    </source>
</evidence>
<dbReference type="SUPFAM" id="SSF55729">
    <property type="entry name" value="Acyl-CoA N-acyltransferases (Nat)"/>
    <property type="match status" value="1"/>
</dbReference>
<proteinExistence type="predicted"/>
<sequence>MTTVTVTEQGSAILPKEVLEHLGIRPGEAIRLDLLPDGRAELKAAGGSGSWRELSGMLKGKTNGRTLSIEEINDAIAEAGTAGIIIKIDPFPSDDELNSLWVEAWGAHEARDFGKVLARSLTHLGAYEGPRLVGFVNVATDGGLHAFILDTCVTPDMRGKGIATMLVEEAIRVARDRGATWLHVDFEPHLASFYRGCGFRSTEAGLIQL</sequence>
<keyword evidence="5" id="KW-1185">Reference proteome</keyword>
<accession>A0A7W6GBF0</accession>
<dbReference type="EMBL" id="JACIDW010000006">
    <property type="protein sequence ID" value="MBB3964719.1"/>
    <property type="molecule type" value="Genomic_DNA"/>
</dbReference>
<dbReference type="PANTHER" id="PTHR43626">
    <property type="entry name" value="ACYL-COA N-ACYLTRANSFERASE"/>
    <property type="match status" value="1"/>
</dbReference>
<dbReference type="GO" id="GO:0003677">
    <property type="term" value="F:DNA binding"/>
    <property type="evidence" value="ECO:0007669"/>
    <property type="project" value="InterPro"/>
</dbReference>
<evidence type="ECO:0000256" key="1">
    <source>
        <dbReference type="ARBA" id="ARBA00022679"/>
    </source>
</evidence>
<protein>
    <submittedName>
        <fullName evidence="4">AbrB family looped-hinge helix DNA binding protein</fullName>
    </submittedName>
</protein>
<gene>
    <name evidence="4" type="ORF">GGQ67_002382</name>
</gene>
<dbReference type="Proteomes" id="UP000582090">
    <property type="component" value="Unassembled WGS sequence"/>
</dbReference>
<dbReference type="GO" id="GO:0005737">
    <property type="term" value="C:cytoplasm"/>
    <property type="evidence" value="ECO:0007669"/>
    <property type="project" value="TreeGrafter"/>
</dbReference>
<name>A0A7W6GBF0_9HYPH</name>
<dbReference type="InterPro" id="IPR045039">
    <property type="entry name" value="NSI-like"/>
</dbReference>
<organism evidence="4 5">
    <name type="scientific">Rhizobium metallidurans</name>
    <dbReference type="NCBI Taxonomy" id="1265931"/>
    <lineage>
        <taxon>Bacteria</taxon>
        <taxon>Pseudomonadati</taxon>
        <taxon>Pseudomonadota</taxon>
        <taxon>Alphaproteobacteria</taxon>
        <taxon>Hyphomicrobiales</taxon>
        <taxon>Rhizobiaceae</taxon>
        <taxon>Rhizobium/Agrobacterium group</taxon>
        <taxon>Rhizobium</taxon>
    </lineage>
</organism>
<keyword evidence="1" id="KW-0808">Transferase</keyword>
<evidence type="ECO:0000313" key="5">
    <source>
        <dbReference type="Proteomes" id="UP000582090"/>
    </source>
</evidence>
<dbReference type="PROSITE" id="PS51186">
    <property type="entry name" value="GNAT"/>
    <property type="match status" value="1"/>
</dbReference>
<dbReference type="InterPro" id="IPR007159">
    <property type="entry name" value="SpoVT-AbrB_dom"/>
</dbReference>
<dbReference type="InterPro" id="IPR037914">
    <property type="entry name" value="SpoVT-AbrB_sf"/>
</dbReference>
<evidence type="ECO:0000313" key="4">
    <source>
        <dbReference type="EMBL" id="MBB3964719.1"/>
    </source>
</evidence>
<dbReference type="SUPFAM" id="SSF89447">
    <property type="entry name" value="AbrB/MazE/MraZ-like"/>
    <property type="match status" value="1"/>
</dbReference>
<keyword evidence="2" id="KW-0012">Acyltransferase</keyword>
<feature type="domain" description="N-acetyltransferase" evidence="3">
    <location>
        <begin position="84"/>
        <end position="209"/>
    </location>
</feature>
<dbReference type="PANTHER" id="PTHR43626:SF4">
    <property type="entry name" value="GCN5-RELATED N-ACETYLTRANSFERASE 2, CHLOROPLASTIC"/>
    <property type="match status" value="1"/>
</dbReference>
<evidence type="ECO:0000259" key="3">
    <source>
        <dbReference type="PROSITE" id="PS51186"/>
    </source>
</evidence>
<dbReference type="CDD" id="cd04301">
    <property type="entry name" value="NAT_SF"/>
    <property type="match status" value="1"/>
</dbReference>
<dbReference type="Gene3D" id="3.40.630.30">
    <property type="match status" value="1"/>
</dbReference>